<protein>
    <submittedName>
        <fullName evidence="1">Uncharacterized protein</fullName>
    </submittedName>
</protein>
<sequence>MPIPTLPPELWREIVSLATYTPTCFNTSERPDTWKPVTDDLIERYGYNLQTKRALAFVSKQFYQMTLEFLCDIIILCSLDYDPEAGITCRKLGRVASLMPYLPTTEHLLVESINVGDFDDVALQLVQILRQCHSLRGLHLTFPKLRVDADTRTAQLDVHELSMHMRIAKAVSPGLRFLSISWGMWENAYATLLNQVSRTLRSHRLSAYVRNSHLDAVGRTIAHYPDGIILPQFKYFHLPLWRDTTLAFSKFNMCALTHLVIGIPTPRNALTQILESARDSILTLRFDGRCTVDDDVLSIALRASHLQLLAYWIRRPVEPQSVVWLTDGLRHDQLREISLGYALHPSPFGTADSDEIVRDHFHPISKRKFPMLKTVTVAPLVGYGPHDVLAVYDLEDGRRLEDEDTITVTPIKLYFHGPNC</sequence>
<dbReference type="VEuPathDB" id="FungiDB:BD410DRAFT_902322"/>
<dbReference type="OrthoDB" id="3256525at2759"/>
<name>A0A4Y7PLE1_9AGAM</name>
<evidence type="ECO:0000313" key="2">
    <source>
        <dbReference type="Proteomes" id="UP000294933"/>
    </source>
</evidence>
<organism evidence="1 2">
    <name type="scientific">Rickenella mellea</name>
    <dbReference type="NCBI Taxonomy" id="50990"/>
    <lineage>
        <taxon>Eukaryota</taxon>
        <taxon>Fungi</taxon>
        <taxon>Dikarya</taxon>
        <taxon>Basidiomycota</taxon>
        <taxon>Agaricomycotina</taxon>
        <taxon>Agaricomycetes</taxon>
        <taxon>Hymenochaetales</taxon>
        <taxon>Rickenellaceae</taxon>
        <taxon>Rickenella</taxon>
    </lineage>
</organism>
<dbReference type="Proteomes" id="UP000294933">
    <property type="component" value="Unassembled WGS sequence"/>
</dbReference>
<keyword evidence="2" id="KW-1185">Reference proteome</keyword>
<proteinExistence type="predicted"/>
<dbReference type="EMBL" id="ML170258">
    <property type="protein sequence ID" value="TDL15876.1"/>
    <property type="molecule type" value="Genomic_DNA"/>
</dbReference>
<reference evidence="1 2" key="1">
    <citation type="submission" date="2018-06" db="EMBL/GenBank/DDBJ databases">
        <title>A transcriptomic atlas of mushroom development highlights an independent origin of complex multicellularity.</title>
        <authorList>
            <consortium name="DOE Joint Genome Institute"/>
            <person name="Krizsan K."/>
            <person name="Almasi E."/>
            <person name="Merenyi Z."/>
            <person name="Sahu N."/>
            <person name="Viragh M."/>
            <person name="Koszo T."/>
            <person name="Mondo S."/>
            <person name="Kiss B."/>
            <person name="Balint B."/>
            <person name="Kues U."/>
            <person name="Barry K."/>
            <person name="Hegedus J.C."/>
            <person name="Henrissat B."/>
            <person name="Johnson J."/>
            <person name="Lipzen A."/>
            <person name="Ohm R."/>
            <person name="Nagy I."/>
            <person name="Pangilinan J."/>
            <person name="Yan J."/>
            <person name="Xiong Y."/>
            <person name="Grigoriev I.V."/>
            <person name="Hibbett D.S."/>
            <person name="Nagy L.G."/>
        </authorList>
    </citation>
    <scope>NUCLEOTIDE SEQUENCE [LARGE SCALE GENOMIC DNA]</scope>
    <source>
        <strain evidence="1 2">SZMC22713</strain>
    </source>
</reference>
<accession>A0A4Y7PLE1</accession>
<dbReference type="AlphaFoldDB" id="A0A4Y7PLE1"/>
<gene>
    <name evidence="1" type="ORF">BD410DRAFT_902322</name>
</gene>
<evidence type="ECO:0000313" key="1">
    <source>
        <dbReference type="EMBL" id="TDL15876.1"/>
    </source>
</evidence>